<feature type="compositionally biased region" description="Polar residues" evidence="1">
    <location>
        <begin position="190"/>
        <end position="231"/>
    </location>
</feature>
<comment type="caution">
    <text evidence="2">The sequence shown here is derived from an EMBL/GenBank/DDBJ whole genome shotgun (WGS) entry which is preliminary data.</text>
</comment>
<sequence length="231" mass="25065">MTLLRDSPAQAFTVEQPVPVEPNGAGQKLIIENESVELTFISVSAGFNNEFGRWEPLPTQSYFLCHDVEVGYTVAGGRYTGPQEIIFYLTTPEDNTWKSGPGSRNTDGFPHARMTQIGTDTVHLEWEDLAGGGDEDYDDCVVDIVITKLASLTIEKDVVPDDLSLSLWDFTIDGPDAESDRTIDDLPDGGSQTETLLSPGSYTVTETTTQGEYSTSVDCGTKGSASDNNHV</sequence>
<name>X0XJY7_9ZZZZ</name>
<evidence type="ECO:0000313" key="2">
    <source>
        <dbReference type="EMBL" id="GAG43470.1"/>
    </source>
</evidence>
<dbReference type="EMBL" id="BARS01052546">
    <property type="protein sequence ID" value="GAG43470.1"/>
    <property type="molecule type" value="Genomic_DNA"/>
</dbReference>
<feature type="region of interest" description="Disordered" evidence="1">
    <location>
        <begin position="176"/>
        <end position="231"/>
    </location>
</feature>
<dbReference type="AlphaFoldDB" id="X0XJY7"/>
<proteinExistence type="predicted"/>
<evidence type="ECO:0008006" key="3">
    <source>
        <dbReference type="Google" id="ProtNLM"/>
    </source>
</evidence>
<feature type="non-terminal residue" evidence="2">
    <location>
        <position position="231"/>
    </location>
</feature>
<reference evidence="2" key="1">
    <citation type="journal article" date="2014" name="Front. Microbiol.">
        <title>High frequency of phylogenetically diverse reductive dehalogenase-homologous genes in deep subseafloor sedimentary metagenomes.</title>
        <authorList>
            <person name="Kawai M."/>
            <person name="Futagami T."/>
            <person name="Toyoda A."/>
            <person name="Takaki Y."/>
            <person name="Nishi S."/>
            <person name="Hori S."/>
            <person name="Arai W."/>
            <person name="Tsubouchi T."/>
            <person name="Morono Y."/>
            <person name="Uchiyama I."/>
            <person name="Ito T."/>
            <person name="Fujiyama A."/>
            <person name="Inagaki F."/>
            <person name="Takami H."/>
        </authorList>
    </citation>
    <scope>NUCLEOTIDE SEQUENCE</scope>
    <source>
        <strain evidence="2">Expedition CK06-06</strain>
    </source>
</reference>
<protein>
    <recommendedName>
        <fullName evidence="3">DUF4114 domain-containing protein</fullName>
    </recommendedName>
</protein>
<organism evidence="2">
    <name type="scientific">marine sediment metagenome</name>
    <dbReference type="NCBI Taxonomy" id="412755"/>
    <lineage>
        <taxon>unclassified sequences</taxon>
        <taxon>metagenomes</taxon>
        <taxon>ecological metagenomes</taxon>
    </lineage>
</organism>
<accession>X0XJY7</accession>
<gene>
    <name evidence="2" type="ORF">S01H1_78103</name>
</gene>
<evidence type="ECO:0000256" key="1">
    <source>
        <dbReference type="SAM" id="MobiDB-lite"/>
    </source>
</evidence>